<feature type="domain" description="Enolase N-terminal" evidence="9">
    <location>
        <begin position="60"/>
        <end position="191"/>
    </location>
</feature>
<evidence type="ECO:0000259" key="8">
    <source>
        <dbReference type="SMART" id="SM01192"/>
    </source>
</evidence>
<evidence type="ECO:0000313" key="10">
    <source>
        <dbReference type="EMBL" id="CAD8676107.1"/>
    </source>
</evidence>
<reference evidence="10" key="1">
    <citation type="submission" date="2021-01" db="EMBL/GenBank/DDBJ databases">
        <authorList>
            <person name="Corre E."/>
            <person name="Pelletier E."/>
            <person name="Niang G."/>
            <person name="Scheremetjew M."/>
            <person name="Finn R."/>
            <person name="Kale V."/>
            <person name="Holt S."/>
            <person name="Cochrane G."/>
            <person name="Meng A."/>
            <person name="Brown T."/>
            <person name="Cohen L."/>
        </authorList>
    </citation>
    <scope>NUCLEOTIDE SEQUENCE</scope>
    <source>
        <strain evidence="10">CCMP722</strain>
    </source>
</reference>
<evidence type="ECO:0000256" key="3">
    <source>
        <dbReference type="ARBA" id="ARBA00009604"/>
    </source>
</evidence>
<dbReference type="PROSITE" id="PS00164">
    <property type="entry name" value="ENOLASE"/>
    <property type="match status" value="1"/>
</dbReference>
<dbReference type="HAMAP" id="MF_00318">
    <property type="entry name" value="Enolase"/>
    <property type="match status" value="1"/>
</dbReference>
<dbReference type="EC" id="4.2.1.11" evidence="4"/>
<evidence type="ECO:0000256" key="6">
    <source>
        <dbReference type="ARBA" id="ARBA00023152"/>
    </source>
</evidence>
<comment type="cofactor">
    <cofactor evidence="1">
        <name>Mg(2+)</name>
        <dbReference type="ChEBI" id="CHEBI:18420"/>
    </cofactor>
</comment>
<dbReference type="SFLD" id="SFLDS00001">
    <property type="entry name" value="Enolase"/>
    <property type="match status" value="1"/>
</dbReference>
<dbReference type="EMBL" id="HBFA01025627">
    <property type="protein sequence ID" value="CAD8676107.1"/>
    <property type="molecule type" value="Transcribed_RNA"/>
</dbReference>
<dbReference type="NCBIfam" id="TIGR01060">
    <property type="entry name" value="eno"/>
    <property type="match status" value="1"/>
</dbReference>
<evidence type="ECO:0000256" key="1">
    <source>
        <dbReference type="ARBA" id="ARBA00001946"/>
    </source>
</evidence>
<dbReference type="GO" id="GO:0000287">
    <property type="term" value="F:magnesium ion binding"/>
    <property type="evidence" value="ECO:0007669"/>
    <property type="project" value="InterPro"/>
</dbReference>
<organism evidence="10">
    <name type="scientific">Pyramimonas obovata</name>
    <dbReference type="NCBI Taxonomy" id="1411642"/>
    <lineage>
        <taxon>Eukaryota</taxon>
        <taxon>Viridiplantae</taxon>
        <taxon>Chlorophyta</taxon>
        <taxon>Pyramimonadophyceae</taxon>
        <taxon>Pyramimonadales</taxon>
        <taxon>Pyramimonadaceae</taxon>
        <taxon>Pyramimonas</taxon>
        <taxon>Pyramimonas incertae sedis</taxon>
    </lineage>
</organism>
<protein>
    <recommendedName>
        <fullName evidence="4">phosphopyruvate hydratase</fullName>
        <ecNumber evidence="4">4.2.1.11</ecNumber>
    </recommendedName>
</protein>
<keyword evidence="7" id="KW-0456">Lyase</keyword>
<dbReference type="PANTHER" id="PTHR11902">
    <property type="entry name" value="ENOLASE"/>
    <property type="match status" value="1"/>
</dbReference>
<name>A0A7S0RFK0_9CHLO</name>
<dbReference type="Pfam" id="PF03952">
    <property type="entry name" value="Enolase_N"/>
    <property type="match status" value="1"/>
</dbReference>
<keyword evidence="6" id="KW-0324">Glycolysis</keyword>
<dbReference type="InterPro" id="IPR000941">
    <property type="entry name" value="Enolase"/>
</dbReference>
<dbReference type="Gene3D" id="3.20.20.120">
    <property type="entry name" value="Enolase-like C-terminal domain"/>
    <property type="match status" value="1"/>
</dbReference>
<dbReference type="PANTHER" id="PTHR11902:SF56">
    <property type="entry name" value="CYTOSOLIC ENOLASE 3"/>
    <property type="match status" value="1"/>
</dbReference>
<dbReference type="CDD" id="cd03313">
    <property type="entry name" value="enolase"/>
    <property type="match status" value="1"/>
</dbReference>
<dbReference type="InterPro" id="IPR029017">
    <property type="entry name" value="Enolase-like_N"/>
</dbReference>
<dbReference type="SMART" id="SM01193">
    <property type="entry name" value="Enolase_N"/>
    <property type="match status" value="1"/>
</dbReference>
<comment type="pathway">
    <text evidence="2">Carbohydrate degradation; glycolysis; pyruvate from D-glyceraldehyde 3-phosphate: step 4/5.</text>
</comment>
<dbReference type="AlphaFoldDB" id="A0A7S0RFK0"/>
<dbReference type="SMART" id="SM01192">
    <property type="entry name" value="Enolase_C"/>
    <property type="match status" value="1"/>
</dbReference>
<dbReference type="InterPro" id="IPR036849">
    <property type="entry name" value="Enolase-like_C_sf"/>
</dbReference>
<gene>
    <name evidence="10" type="ORF">POBO1169_LOCUS12997</name>
</gene>
<accession>A0A7S0RFK0</accession>
<dbReference type="SUPFAM" id="SSF54826">
    <property type="entry name" value="Enolase N-terminal domain-like"/>
    <property type="match status" value="1"/>
</dbReference>
<feature type="domain" description="Enolase C-terminal TIM barrel" evidence="8">
    <location>
        <begin position="199"/>
        <end position="487"/>
    </location>
</feature>
<evidence type="ECO:0000256" key="7">
    <source>
        <dbReference type="ARBA" id="ARBA00023239"/>
    </source>
</evidence>
<dbReference type="UniPathway" id="UPA00109">
    <property type="reaction ID" value="UER00187"/>
</dbReference>
<dbReference type="SUPFAM" id="SSF51604">
    <property type="entry name" value="Enolase C-terminal domain-like"/>
    <property type="match status" value="1"/>
</dbReference>
<evidence type="ECO:0000256" key="5">
    <source>
        <dbReference type="ARBA" id="ARBA00022842"/>
    </source>
</evidence>
<proteinExistence type="inferred from homology"/>
<dbReference type="Gene3D" id="3.30.390.10">
    <property type="entry name" value="Enolase-like, N-terminal domain"/>
    <property type="match status" value="1"/>
</dbReference>
<dbReference type="Pfam" id="PF00113">
    <property type="entry name" value="Enolase_C"/>
    <property type="match status" value="1"/>
</dbReference>
<evidence type="ECO:0000256" key="4">
    <source>
        <dbReference type="ARBA" id="ARBA00012058"/>
    </source>
</evidence>
<comment type="similarity">
    <text evidence="3">Belongs to the enolase family.</text>
</comment>
<evidence type="ECO:0000256" key="2">
    <source>
        <dbReference type="ARBA" id="ARBA00005031"/>
    </source>
</evidence>
<dbReference type="InterPro" id="IPR020811">
    <property type="entry name" value="Enolase_N"/>
</dbReference>
<dbReference type="GO" id="GO:0004634">
    <property type="term" value="F:phosphopyruvate hydratase activity"/>
    <property type="evidence" value="ECO:0007669"/>
    <property type="project" value="UniProtKB-EC"/>
</dbReference>
<keyword evidence="5" id="KW-0460">Magnesium</keyword>
<dbReference type="GO" id="GO:0006096">
    <property type="term" value="P:glycolytic process"/>
    <property type="evidence" value="ECO:0007669"/>
    <property type="project" value="UniProtKB-UniPathway"/>
</dbReference>
<dbReference type="InterPro" id="IPR020810">
    <property type="entry name" value="Enolase_C"/>
</dbReference>
<dbReference type="GO" id="GO:0000015">
    <property type="term" value="C:phosphopyruvate hydratase complex"/>
    <property type="evidence" value="ECO:0007669"/>
    <property type="project" value="InterPro"/>
</dbReference>
<sequence length="495" mass="53910">MVGQDVRARDLPRVPLDAYLDMHRVNQVVQRAMSETALAREEIPEAGLYKHILQATPPVIKQLRGRVIYDCRGNPAVEAEVVTAKGKFRASAPSGAMPPGRYEAFELRDKVPSQFHGKGVQRAIKHINEVIAPAIVGMNPSYQQEIDDIMTQMLDGTGNLSKLGANTILSVSMAVCKAGAVECALPLYRYIGEMVGNSQFVLPVPAFNVINGGLLASNHLSVKEFLILPVGANSFTEAMRMGTEVYHHLKALIKVKYGQDAINVGDEGGFTPPLNDNSDALDLIVDAIDKAGYTGKVRISLDIAATSMLTEDGTYDMDFKKYSGMATRTGDEMIALYEEYCERYPIVSIEDPFHQDDFENTSNFTALGLCQVVGDELLASRPQRVAAAAQAKVCNALLLKMNQVGTISEALQAAYLAKEARWDIVAGHRSGESEDPFLADLAVGLACGQIKAGAPCRSERLAKYNQLLRIEEDLGKAAVFANGANYRSMPYTKRT</sequence>
<dbReference type="InterPro" id="IPR020809">
    <property type="entry name" value="Enolase_CS"/>
</dbReference>
<evidence type="ECO:0000259" key="9">
    <source>
        <dbReference type="SMART" id="SM01193"/>
    </source>
</evidence>
<dbReference type="PRINTS" id="PR00148">
    <property type="entry name" value="ENOLASE"/>
</dbReference>
<dbReference type="SFLD" id="SFLDG00178">
    <property type="entry name" value="enolase"/>
    <property type="match status" value="1"/>
</dbReference>